<dbReference type="AlphaFoldDB" id="A0A3B1BBZ0"/>
<dbReference type="PROSITE" id="PS50110">
    <property type="entry name" value="RESPONSE_REGULATORY"/>
    <property type="match status" value="3"/>
</dbReference>
<dbReference type="EC" id="2.7.13.3" evidence="2"/>
<dbReference type="SMART" id="SM00086">
    <property type="entry name" value="PAC"/>
    <property type="match status" value="3"/>
</dbReference>
<dbReference type="InterPro" id="IPR001789">
    <property type="entry name" value="Sig_transdc_resp-reg_receiver"/>
</dbReference>
<dbReference type="InterPro" id="IPR003661">
    <property type="entry name" value="HisK_dim/P_dom"/>
</dbReference>
<feature type="domain" description="Response regulatory" evidence="7">
    <location>
        <begin position="1112"/>
        <end position="1229"/>
    </location>
</feature>
<dbReference type="InterPro" id="IPR000014">
    <property type="entry name" value="PAS"/>
</dbReference>
<dbReference type="InterPro" id="IPR029016">
    <property type="entry name" value="GAF-like_dom_sf"/>
</dbReference>
<dbReference type="EMBL" id="UOFW01000227">
    <property type="protein sequence ID" value="VAX07900.1"/>
    <property type="molecule type" value="Genomic_DNA"/>
</dbReference>
<evidence type="ECO:0000256" key="4">
    <source>
        <dbReference type="ARBA" id="ARBA00022679"/>
    </source>
</evidence>
<dbReference type="InterPro" id="IPR035965">
    <property type="entry name" value="PAS-like_dom_sf"/>
</dbReference>
<dbReference type="InterPro" id="IPR036890">
    <property type="entry name" value="HATPase_C_sf"/>
</dbReference>
<feature type="domain" description="PAS" evidence="8">
    <location>
        <begin position="524"/>
        <end position="587"/>
    </location>
</feature>
<dbReference type="InterPro" id="IPR013655">
    <property type="entry name" value="PAS_fold_3"/>
</dbReference>
<dbReference type="InterPro" id="IPR005467">
    <property type="entry name" value="His_kinase_dom"/>
</dbReference>
<feature type="domain" description="PAS" evidence="8">
    <location>
        <begin position="421"/>
        <end position="468"/>
    </location>
</feature>
<dbReference type="InterPro" id="IPR011006">
    <property type="entry name" value="CheY-like_superfamily"/>
</dbReference>
<evidence type="ECO:0000259" key="9">
    <source>
        <dbReference type="PROSITE" id="PS50113"/>
    </source>
</evidence>
<dbReference type="SMART" id="SM00388">
    <property type="entry name" value="HisKA"/>
    <property type="match status" value="1"/>
</dbReference>
<dbReference type="Gene3D" id="3.30.450.20">
    <property type="entry name" value="PAS domain"/>
    <property type="match status" value="3"/>
</dbReference>
<gene>
    <name evidence="10" type="ORF">MNBD_ALPHA03-300</name>
</gene>
<dbReference type="SUPFAM" id="SSF52172">
    <property type="entry name" value="CheY-like"/>
    <property type="match status" value="3"/>
</dbReference>
<proteinExistence type="predicted"/>
<dbReference type="InterPro" id="IPR036097">
    <property type="entry name" value="HisK_dim/P_sf"/>
</dbReference>
<dbReference type="PROSITE" id="PS50113">
    <property type="entry name" value="PAC"/>
    <property type="match status" value="3"/>
</dbReference>
<evidence type="ECO:0000256" key="5">
    <source>
        <dbReference type="ARBA" id="ARBA00022777"/>
    </source>
</evidence>
<dbReference type="CDD" id="cd00156">
    <property type="entry name" value="REC"/>
    <property type="match status" value="1"/>
</dbReference>
<dbReference type="PRINTS" id="PR00344">
    <property type="entry name" value="BCTRLSENSOR"/>
</dbReference>
<keyword evidence="5" id="KW-0418">Kinase</keyword>
<dbReference type="InterPro" id="IPR004358">
    <property type="entry name" value="Sig_transdc_His_kin-like_C"/>
</dbReference>
<evidence type="ECO:0000259" key="6">
    <source>
        <dbReference type="PROSITE" id="PS50109"/>
    </source>
</evidence>
<dbReference type="SMART" id="SM00091">
    <property type="entry name" value="PAS"/>
    <property type="match status" value="3"/>
</dbReference>
<dbReference type="GO" id="GO:0005886">
    <property type="term" value="C:plasma membrane"/>
    <property type="evidence" value="ECO:0007669"/>
    <property type="project" value="TreeGrafter"/>
</dbReference>
<dbReference type="Pfam" id="PF02518">
    <property type="entry name" value="HATPase_c"/>
    <property type="match status" value="1"/>
</dbReference>
<dbReference type="Pfam" id="PF00512">
    <property type="entry name" value="HisKA"/>
    <property type="match status" value="1"/>
</dbReference>
<dbReference type="GO" id="GO:0009927">
    <property type="term" value="F:histidine phosphotransfer kinase activity"/>
    <property type="evidence" value="ECO:0007669"/>
    <property type="project" value="TreeGrafter"/>
</dbReference>
<dbReference type="InterPro" id="IPR003594">
    <property type="entry name" value="HATPase_dom"/>
</dbReference>
<dbReference type="InterPro" id="IPR003018">
    <property type="entry name" value="GAF"/>
</dbReference>
<keyword evidence="4" id="KW-0808">Transferase</keyword>
<dbReference type="PANTHER" id="PTHR43047:SF72">
    <property type="entry name" value="OSMOSENSING HISTIDINE PROTEIN KINASE SLN1"/>
    <property type="match status" value="1"/>
</dbReference>
<reference evidence="10" key="1">
    <citation type="submission" date="2018-06" db="EMBL/GenBank/DDBJ databases">
        <authorList>
            <person name="Zhirakovskaya E."/>
        </authorList>
    </citation>
    <scope>NUCLEOTIDE SEQUENCE</scope>
</reference>
<dbReference type="NCBIfam" id="TIGR00229">
    <property type="entry name" value="sensory_box"/>
    <property type="match status" value="3"/>
</dbReference>
<dbReference type="GO" id="GO:0000155">
    <property type="term" value="F:phosphorelay sensor kinase activity"/>
    <property type="evidence" value="ECO:0007669"/>
    <property type="project" value="InterPro"/>
</dbReference>
<dbReference type="SMART" id="SM00387">
    <property type="entry name" value="HATPase_c"/>
    <property type="match status" value="1"/>
</dbReference>
<dbReference type="InterPro" id="IPR000700">
    <property type="entry name" value="PAS-assoc_C"/>
</dbReference>
<dbReference type="Pfam" id="PF13426">
    <property type="entry name" value="PAS_9"/>
    <property type="match status" value="1"/>
</dbReference>
<dbReference type="CDD" id="cd00130">
    <property type="entry name" value="PAS"/>
    <property type="match status" value="3"/>
</dbReference>
<evidence type="ECO:0000256" key="2">
    <source>
        <dbReference type="ARBA" id="ARBA00012438"/>
    </source>
</evidence>
<dbReference type="SMART" id="SM00448">
    <property type="entry name" value="REC"/>
    <property type="match status" value="3"/>
</dbReference>
<feature type="domain" description="PAC" evidence="9">
    <location>
        <begin position="348"/>
        <end position="402"/>
    </location>
</feature>
<accession>A0A3B1BBZ0</accession>
<protein>
    <recommendedName>
        <fullName evidence="2">histidine kinase</fullName>
        <ecNumber evidence="2">2.7.13.3</ecNumber>
    </recommendedName>
</protein>
<dbReference type="Pfam" id="PF13185">
    <property type="entry name" value="GAF_2"/>
    <property type="match status" value="1"/>
</dbReference>
<dbReference type="PROSITE" id="PS50109">
    <property type="entry name" value="HIS_KIN"/>
    <property type="match status" value="1"/>
</dbReference>
<keyword evidence="3" id="KW-0597">Phosphoprotein</keyword>
<dbReference type="Gene3D" id="3.40.50.2300">
    <property type="match status" value="3"/>
</dbReference>
<comment type="catalytic activity">
    <reaction evidence="1">
        <text>ATP + protein L-histidine = ADP + protein N-phospho-L-histidine.</text>
        <dbReference type="EC" id="2.7.13.3"/>
    </reaction>
</comment>
<evidence type="ECO:0000256" key="1">
    <source>
        <dbReference type="ARBA" id="ARBA00000085"/>
    </source>
</evidence>
<dbReference type="PROSITE" id="PS50112">
    <property type="entry name" value="PAS"/>
    <property type="match status" value="3"/>
</dbReference>
<dbReference type="SUPFAM" id="SSF47384">
    <property type="entry name" value="Homodimeric domain of signal transducing histidine kinase"/>
    <property type="match status" value="1"/>
</dbReference>
<dbReference type="InterPro" id="IPR001610">
    <property type="entry name" value="PAC"/>
</dbReference>
<dbReference type="SUPFAM" id="SSF55781">
    <property type="entry name" value="GAF domain-like"/>
    <property type="match status" value="1"/>
</dbReference>
<feature type="domain" description="Response regulatory" evidence="7">
    <location>
        <begin position="143"/>
        <end position="259"/>
    </location>
</feature>
<dbReference type="Gene3D" id="1.10.287.130">
    <property type="match status" value="1"/>
</dbReference>
<feature type="domain" description="Histidine kinase" evidence="6">
    <location>
        <begin position="854"/>
        <end position="1083"/>
    </location>
</feature>
<sequence>MTAFNHSDLAKKTAGNIIFLVGKDADLAGRLMTGLNQQGFKTRHFLELKDLTSACETPSPIALIIDIDFSQDKEVDRKLLAELSSEMAGGPAMIFISEDRSMENRLAAARMGASRYFQKPLNIEEIIHSLQSIEQATIIKPFRILLVGDDAGLLAHHAKILRGAGMEVKILPKVMKCLEMMAEFRPDILIMDDVMAECSGTELRQIIRQDNVWAMLPITLLLSESSSRHQSRRMDADWEDVLAKPVEADHLIATVNVRAKRARWAKEINGELEAALRENKFQLTALDQHDIVSIADVSGKITAVNDKFCQISGYGRDELLRQNHRILKSERHPKEFFDDLWQTISSGKVWRGSICNRNKEGHEYWVEATIVPFLDKHTKPYKYVSVRTDITSLMQSEERLNRSQTFAKMANWDWNIATDEIFWSDRVWDVLGLEKKNGKGSDNRFLASIHPDDHQMMTDAVDSCLKLGSELNIEHRVIWPDGSIHWVQQFGDIVRNRDGEPLNMQGVMQDIDVRKQAELALAERERQLQEAQRMANVGHWRADVGTGEFYWSDEIYRIVGRDPENFKITMAKFYDLVHPDDLDRLQKTEKVGRRVGHFDVIFRVIRPDGTVSHVHEFAKAKPGGGNDRLILTGTLQDITERVRMEEKMARQKALLDMLHHSTTDFVVNGDFRVAMNDMLKALLKLTGSEFGFAGEVIFKGDGQPFLKTHAIMDIFWDAATRAQYKNSITRGFEFHNLDSLLGSVMTSRAPVLSNNLASGPRSIGLPEGCASINSFLGVPIFYGNDLVGMYGIANRENGYDTDMQEFLLPLDITFGAMIHSSRMTEKEEQNHLALIEAREEALMANRAKSQFLSSMSHELRTPMNAIMGFGQLLTMEENPPLNVSQRENVNEIVKASHHLLELINEVLDLAKVESGRIDLSIERTILSEVLVESLQLIIPLAQKRGIDIGLNYNGVDIAYDQLKDGQCAVRADRMRLKQIFLNLLGNAIKYNSENGKVTISCDSTRDAVTRVSISDTGRGLTPEEQTQLFKPFIRIGDQQSEIEGVGIGLVITKKLTELMGGTIGMNSQKGKGCTFWVEFPSDTSHSPEISPATDGEDMSMGKSFSELGHEHTILYIEDNPANLRLVTQLLGRWPNIHMWSAHEPLLGLELAAAHNPDLILLDINLPNMNGYEVLKHLKNRKDTRNTPVIAISANAMPSDIEKGLAAGFDDYITKPINVNGLLQAIEKAL</sequence>
<name>A0A3B1BBZ0_9ZZZZ</name>
<dbReference type="Pfam" id="PF08447">
    <property type="entry name" value="PAS_3"/>
    <property type="match status" value="2"/>
</dbReference>
<evidence type="ECO:0000256" key="3">
    <source>
        <dbReference type="ARBA" id="ARBA00022553"/>
    </source>
</evidence>
<evidence type="ECO:0000259" key="8">
    <source>
        <dbReference type="PROSITE" id="PS50112"/>
    </source>
</evidence>
<dbReference type="PANTHER" id="PTHR43047">
    <property type="entry name" value="TWO-COMPONENT HISTIDINE PROTEIN KINASE"/>
    <property type="match status" value="1"/>
</dbReference>
<feature type="domain" description="PAC" evidence="9">
    <location>
        <begin position="598"/>
        <end position="650"/>
    </location>
</feature>
<evidence type="ECO:0000313" key="10">
    <source>
        <dbReference type="EMBL" id="VAX07900.1"/>
    </source>
</evidence>
<feature type="domain" description="PAC" evidence="9">
    <location>
        <begin position="471"/>
        <end position="523"/>
    </location>
</feature>
<dbReference type="Gene3D" id="2.10.70.100">
    <property type="match status" value="2"/>
</dbReference>
<dbReference type="SUPFAM" id="SSF55874">
    <property type="entry name" value="ATPase domain of HSP90 chaperone/DNA topoisomerase II/histidine kinase"/>
    <property type="match status" value="1"/>
</dbReference>
<organism evidence="10">
    <name type="scientific">hydrothermal vent metagenome</name>
    <dbReference type="NCBI Taxonomy" id="652676"/>
    <lineage>
        <taxon>unclassified sequences</taxon>
        <taxon>metagenomes</taxon>
        <taxon>ecological metagenomes</taxon>
    </lineage>
</organism>
<dbReference type="CDD" id="cd00082">
    <property type="entry name" value="HisKA"/>
    <property type="match status" value="1"/>
</dbReference>
<dbReference type="Gene3D" id="3.30.565.10">
    <property type="entry name" value="Histidine kinase-like ATPase, C-terminal domain"/>
    <property type="match status" value="1"/>
</dbReference>
<feature type="domain" description="PAS" evidence="8">
    <location>
        <begin position="277"/>
        <end position="335"/>
    </location>
</feature>
<dbReference type="Gene3D" id="3.30.450.40">
    <property type="match status" value="1"/>
</dbReference>
<feature type="domain" description="Response regulatory" evidence="7">
    <location>
        <begin position="17"/>
        <end position="134"/>
    </location>
</feature>
<dbReference type="Pfam" id="PF00072">
    <property type="entry name" value="Response_reg"/>
    <property type="match status" value="2"/>
</dbReference>
<evidence type="ECO:0000259" key="7">
    <source>
        <dbReference type="PROSITE" id="PS50110"/>
    </source>
</evidence>
<dbReference type="SUPFAM" id="SSF55785">
    <property type="entry name" value="PYP-like sensor domain (PAS domain)"/>
    <property type="match status" value="3"/>
</dbReference>